<dbReference type="EMBL" id="JAEHJZ010000012">
    <property type="protein sequence ID" value="MBJ7880430.1"/>
    <property type="molecule type" value="Genomic_DNA"/>
</dbReference>
<gene>
    <name evidence="1" type="ORF">JEM65_07160</name>
</gene>
<keyword evidence="2" id="KW-1185">Reference proteome</keyword>
<sequence>MKETIELRINYDYANLLFKADEGKKLGTSVKVVELLKNDPRYNQVPIIAKKVKQKYDEVFFFGWEIKRKYSKKELDTAPLLHIKIKSTFEPAGEECGTLYDETVACEICGAKRKQRSPLRLKYGSVPKKDIARTIAGEVVVSEKFATAFKQKGLKGLIFEPVVFDKGASNYYQLVASTKIELSQSTVAGINPFDLSASSEREIYKCPKGHTLGLNLLSEAYVLNSQSITENDFFSSKQQIGVKRGLLRPEPLYFCSPAFREMVEEEMLSGFDFEIAHIQ</sequence>
<evidence type="ECO:0000313" key="2">
    <source>
        <dbReference type="Proteomes" id="UP000662373"/>
    </source>
</evidence>
<reference evidence="1 2" key="1">
    <citation type="submission" date="2020-09" db="EMBL/GenBank/DDBJ databases">
        <title>Draft genome of Gelidibacter salicanalis PAMC21136.</title>
        <authorList>
            <person name="Park H."/>
        </authorList>
    </citation>
    <scope>NUCLEOTIDE SEQUENCE [LARGE SCALE GENOMIC DNA]</scope>
    <source>
        <strain evidence="1 2">PAMC21136</strain>
    </source>
</reference>
<evidence type="ECO:0000313" key="1">
    <source>
        <dbReference type="EMBL" id="MBJ7880430.1"/>
    </source>
</evidence>
<accession>A0A934KQV3</accession>
<protein>
    <submittedName>
        <fullName evidence="1">Uncharacterized protein</fullName>
    </submittedName>
</protein>
<dbReference type="RefSeq" id="WP_199598266.1">
    <property type="nucleotide sequence ID" value="NZ_JAEHJZ010000012.1"/>
</dbReference>
<organism evidence="1 2">
    <name type="scientific">Gelidibacter salicanalis</name>
    <dbReference type="NCBI Taxonomy" id="291193"/>
    <lineage>
        <taxon>Bacteria</taxon>
        <taxon>Pseudomonadati</taxon>
        <taxon>Bacteroidota</taxon>
        <taxon>Flavobacteriia</taxon>
        <taxon>Flavobacteriales</taxon>
        <taxon>Flavobacteriaceae</taxon>
        <taxon>Gelidibacter</taxon>
    </lineage>
</organism>
<proteinExistence type="predicted"/>
<name>A0A934KQV3_9FLAO</name>
<dbReference type="Proteomes" id="UP000662373">
    <property type="component" value="Unassembled WGS sequence"/>
</dbReference>
<comment type="caution">
    <text evidence="1">The sequence shown here is derived from an EMBL/GenBank/DDBJ whole genome shotgun (WGS) entry which is preliminary data.</text>
</comment>
<dbReference type="AlphaFoldDB" id="A0A934KQV3"/>